<gene>
    <name evidence="2" type="ORF">WS74_0475</name>
</gene>
<evidence type="ECO:0000259" key="1">
    <source>
        <dbReference type="Pfam" id="PF08000"/>
    </source>
</evidence>
<name>A0A075TV56_9LACO</name>
<proteinExistence type="predicted"/>
<dbReference type="EMBL" id="CP009223">
    <property type="protein sequence ID" value="AIM62727.1"/>
    <property type="molecule type" value="Genomic_DNA"/>
</dbReference>
<sequence>MGLFDGVLGNASKIDIQSIQNEFDPLLIPEEKIEHAYRLVRDLVVFTDKRLIIVDKQGVTGKKIEYKSIIYRSISKFSTETAGHFDLDGEIKIWISGQIDPSEELTFRKGEALTDVQKILAEKTL</sequence>
<dbReference type="AlphaFoldDB" id="A0A075TV56"/>
<dbReference type="PANTHER" id="PTHR35796">
    <property type="entry name" value="HYPOTHETICAL CYTOSOLIC PROTEIN"/>
    <property type="match status" value="1"/>
</dbReference>
<dbReference type="OrthoDB" id="9803613at2"/>
<dbReference type="KEGG" id="wce:WS08_0475"/>
<evidence type="ECO:0000313" key="2">
    <source>
        <dbReference type="EMBL" id="AIM62727.1"/>
    </source>
</evidence>
<accession>A0A075TV56</accession>
<dbReference type="Pfam" id="PF08000">
    <property type="entry name" value="bPH_1"/>
    <property type="match status" value="1"/>
</dbReference>
<reference evidence="2 3" key="1">
    <citation type="journal article" date="2014" name="Genome Announc.">
        <title>Complete Genome Sequences of Fish Pathogenic Weissella ceti Strains WS74 and WS105.</title>
        <authorList>
            <person name="Figueiredo H.C."/>
            <person name="Leal C.A."/>
            <person name="Dorella F.A."/>
            <person name="Carvalho A.F."/>
            <person name="Soares S.C."/>
            <person name="Pereira F.L."/>
            <person name="Azevedo V.A."/>
        </authorList>
    </citation>
    <scope>NUCLEOTIDE SEQUENCE [LARGE SCALE GENOMIC DNA]</scope>
    <source>
        <strain evidence="2 3">WS74</strain>
    </source>
</reference>
<dbReference type="InterPro" id="IPR012544">
    <property type="entry name" value="PHb"/>
</dbReference>
<dbReference type="CDD" id="cd13225">
    <property type="entry name" value="PH-like_bacteria"/>
    <property type="match status" value="1"/>
</dbReference>
<dbReference type="STRING" id="759620.WS105_0473"/>
<dbReference type="SUPFAM" id="SSF50729">
    <property type="entry name" value="PH domain-like"/>
    <property type="match status" value="1"/>
</dbReference>
<evidence type="ECO:0000313" key="3">
    <source>
        <dbReference type="Proteomes" id="UP000029079"/>
    </source>
</evidence>
<keyword evidence="3" id="KW-1185">Reference proteome</keyword>
<dbReference type="PATRIC" id="fig|759620.7.peg.462"/>
<dbReference type="RefSeq" id="WP_009765426.1">
    <property type="nucleotide sequence ID" value="NZ_CP009223.1"/>
</dbReference>
<dbReference type="KEGG" id="wci:WS105_0473"/>
<protein>
    <recommendedName>
        <fullName evidence="1">Bacterial Pleckstrin homology domain-containing protein</fullName>
    </recommendedName>
</protein>
<feature type="domain" description="Bacterial Pleckstrin homology" evidence="1">
    <location>
        <begin position="2"/>
        <end position="122"/>
    </location>
</feature>
<dbReference type="Gene3D" id="2.30.29.50">
    <property type="entry name" value="Bacterial Pleckstrin homology domain"/>
    <property type="match status" value="1"/>
</dbReference>
<organism evidence="2 3">
    <name type="scientific">Weissella ceti</name>
    <dbReference type="NCBI Taxonomy" id="759620"/>
    <lineage>
        <taxon>Bacteria</taxon>
        <taxon>Bacillati</taxon>
        <taxon>Bacillota</taxon>
        <taxon>Bacilli</taxon>
        <taxon>Lactobacillales</taxon>
        <taxon>Lactobacillaceae</taxon>
        <taxon>Weissella</taxon>
    </lineage>
</organism>
<dbReference type="KEGG" id="wct:WS74_0475"/>
<dbReference type="PANTHER" id="PTHR35796:SF3">
    <property type="entry name" value="BHLH DOMAIN-CONTAINING PROTEIN"/>
    <property type="match status" value="1"/>
</dbReference>
<dbReference type="InterPro" id="IPR037063">
    <property type="entry name" value="PHb_sf"/>
</dbReference>
<dbReference type="Proteomes" id="UP000029079">
    <property type="component" value="Chromosome"/>
</dbReference>
<reference evidence="3" key="2">
    <citation type="submission" date="2014-08" db="EMBL/GenBank/DDBJ databases">
        <title>Complete genome of Weissella ceti strain WS74 isolated from diseased rainbow trout in Brazil.</title>
        <authorList>
            <person name="Figueiredo H.C.P."/>
            <person name="Leal C.A.G."/>
            <person name="Pereira F.L."/>
            <person name="Soares S.C."/>
            <person name="Dorella F.A."/>
            <person name="Carvalho A.F."/>
            <person name="Azevedo V.A.C."/>
        </authorList>
    </citation>
    <scope>NUCLEOTIDE SEQUENCE [LARGE SCALE GENOMIC DNA]</scope>
    <source>
        <strain evidence="3">WS74</strain>
    </source>
</reference>